<reference evidence="2 3" key="1">
    <citation type="submission" date="2017-08" db="EMBL/GenBank/DDBJ databases">
        <authorList>
            <person name="de Groot N.N."/>
        </authorList>
    </citation>
    <scope>NUCLEOTIDE SEQUENCE [LARGE SCALE GENOMIC DNA]</scope>
    <source>
        <strain evidence="2 3">JC228</strain>
    </source>
</reference>
<evidence type="ECO:0000313" key="3">
    <source>
        <dbReference type="Proteomes" id="UP000219546"/>
    </source>
</evidence>
<accession>A0A285CTE7</accession>
<sequence>MCSSLDTGLIWTGEGENNTNLSEYQGSYRQEKEEKARTCQNTKLIRTGEGGKNTNLSEYKAHSDRRGWRKTEPVRI</sequence>
<gene>
    <name evidence="2" type="ORF">SAMN05877753_104361</name>
</gene>
<protein>
    <submittedName>
        <fullName evidence="2">Uncharacterized protein</fullName>
    </submittedName>
</protein>
<evidence type="ECO:0000313" key="2">
    <source>
        <dbReference type="EMBL" id="SNX70792.1"/>
    </source>
</evidence>
<feature type="region of interest" description="Disordered" evidence="1">
    <location>
        <begin position="46"/>
        <end position="76"/>
    </location>
</feature>
<dbReference type="Proteomes" id="UP000219546">
    <property type="component" value="Unassembled WGS sequence"/>
</dbReference>
<keyword evidence="3" id="KW-1185">Reference proteome</keyword>
<evidence type="ECO:0000256" key="1">
    <source>
        <dbReference type="SAM" id="MobiDB-lite"/>
    </source>
</evidence>
<dbReference type="AlphaFoldDB" id="A0A285CTE7"/>
<name>A0A285CTE7_9BACI</name>
<proteinExistence type="predicted"/>
<feature type="compositionally biased region" description="Basic and acidic residues" evidence="1">
    <location>
        <begin position="59"/>
        <end position="76"/>
    </location>
</feature>
<organism evidence="2 3">
    <name type="scientific">Bacillus oleivorans</name>
    <dbReference type="NCBI Taxonomy" id="1448271"/>
    <lineage>
        <taxon>Bacteria</taxon>
        <taxon>Bacillati</taxon>
        <taxon>Bacillota</taxon>
        <taxon>Bacilli</taxon>
        <taxon>Bacillales</taxon>
        <taxon>Bacillaceae</taxon>
        <taxon>Bacillus</taxon>
    </lineage>
</organism>
<dbReference type="EMBL" id="OAOP01000004">
    <property type="protein sequence ID" value="SNX70792.1"/>
    <property type="molecule type" value="Genomic_DNA"/>
</dbReference>